<accession>A0A210R2X2</accession>
<gene>
    <name evidence="2" type="ORF">KP79_PYT16328</name>
</gene>
<name>A0A210R2X2_MIZYE</name>
<dbReference type="STRING" id="6573.A0A210R2X2"/>
<evidence type="ECO:0000256" key="1">
    <source>
        <dbReference type="SAM" id="MobiDB-lite"/>
    </source>
</evidence>
<comment type="caution">
    <text evidence="2">The sequence shown here is derived from an EMBL/GenBank/DDBJ whole genome shotgun (WGS) entry which is preliminary data.</text>
</comment>
<feature type="region of interest" description="Disordered" evidence="1">
    <location>
        <begin position="230"/>
        <end position="315"/>
    </location>
</feature>
<evidence type="ECO:0000313" key="2">
    <source>
        <dbReference type="EMBL" id="OWF55302.1"/>
    </source>
</evidence>
<keyword evidence="3" id="KW-1185">Reference proteome</keyword>
<feature type="compositionally biased region" description="Polar residues" evidence="1">
    <location>
        <begin position="170"/>
        <end position="188"/>
    </location>
</feature>
<feature type="compositionally biased region" description="Basic and acidic residues" evidence="1">
    <location>
        <begin position="94"/>
        <end position="114"/>
    </location>
</feature>
<evidence type="ECO:0000313" key="3">
    <source>
        <dbReference type="Proteomes" id="UP000242188"/>
    </source>
</evidence>
<dbReference type="PANTHER" id="PTHR36474">
    <property type="entry name" value="PROTEIN LIAT1"/>
    <property type="match status" value="1"/>
</dbReference>
<dbReference type="OrthoDB" id="10017439at2759"/>
<feature type="compositionally biased region" description="Pro residues" evidence="1">
    <location>
        <begin position="128"/>
        <end position="138"/>
    </location>
</feature>
<dbReference type="InterPro" id="IPR038794">
    <property type="entry name" value="LIAT1"/>
</dbReference>
<feature type="compositionally biased region" description="Basic residues" evidence="1">
    <location>
        <begin position="33"/>
        <end position="43"/>
    </location>
</feature>
<feature type="compositionally biased region" description="Low complexity" evidence="1">
    <location>
        <begin position="257"/>
        <end position="284"/>
    </location>
</feature>
<sequence length="315" mass="34539">MDIKSVSKSTQKKLSAYNEKMQKKNVNPATANPKKKKKNSKKNLKADQKDNEQNVDGENQMFGIEGVGVLDNTAGDSKRASPDTKYATIQESGESVRDEGSLRGEGEDSPREDVSEVMDGANTLPQIVKPPQPTPSPSDPTNTQQKSARPQKASAKLTNRIPQGGVRGQRTGNKPQMPKSASVTTLSKRVTESLRWDQVLENEEEEEERIRIYKMNRRKRYLAAAQAKGLGWAANYRNNGSPMSEDSGIDTKDREWNNSSSTSDTHSAKSNRSARSNKSRGSSSDTRHTVTDFGTLKGLGPSQYVGMASSTLVDC</sequence>
<feature type="region of interest" description="Disordered" evidence="1">
    <location>
        <begin position="1"/>
        <end position="207"/>
    </location>
</feature>
<protein>
    <submittedName>
        <fullName evidence="2">Uncharacterized protein C17orf97</fullName>
    </submittedName>
</protein>
<dbReference type="Proteomes" id="UP000242188">
    <property type="component" value="Unassembled WGS sequence"/>
</dbReference>
<feature type="compositionally biased region" description="Polar residues" evidence="1">
    <location>
        <begin position="1"/>
        <end position="13"/>
    </location>
</feature>
<proteinExistence type="predicted"/>
<dbReference type="EMBL" id="NEDP02000704">
    <property type="protein sequence ID" value="OWF55302.1"/>
    <property type="molecule type" value="Genomic_DNA"/>
</dbReference>
<organism evidence="2 3">
    <name type="scientific">Mizuhopecten yessoensis</name>
    <name type="common">Japanese scallop</name>
    <name type="synonym">Patinopecten yessoensis</name>
    <dbReference type="NCBI Taxonomy" id="6573"/>
    <lineage>
        <taxon>Eukaryota</taxon>
        <taxon>Metazoa</taxon>
        <taxon>Spiralia</taxon>
        <taxon>Lophotrochozoa</taxon>
        <taxon>Mollusca</taxon>
        <taxon>Bivalvia</taxon>
        <taxon>Autobranchia</taxon>
        <taxon>Pteriomorphia</taxon>
        <taxon>Pectinida</taxon>
        <taxon>Pectinoidea</taxon>
        <taxon>Pectinidae</taxon>
        <taxon>Mizuhopecten</taxon>
    </lineage>
</organism>
<dbReference type="PANTHER" id="PTHR36474:SF1">
    <property type="entry name" value="PROTEIN LIAT1"/>
    <property type="match status" value="1"/>
</dbReference>
<dbReference type="AlphaFoldDB" id="A0A210R2X2"/>
<reference evidence="2 3" key="1">
    <citation type="journal article" date="2017" name="Nat. Ecol. Evol.">
        <title>Scallop genome provides insights into evolution of bilaterian karyotype and development.</title>
        <authorList>
            <person name="Wang S."/>
            <person name="Zhang J."/>
            <person name="Jiao W."/>
            <person name="Li J."/>
            <person name="Xun X."/>
            <person name="Sun Y."/>
            <person name="Guo X."/>
            <person name="Huan P."/>
            <person name="Dong B."/>
            <person name="Zhang L."/>
            <person name="Hu X."/>
            <person name="Sun X."/>
            <person name="Wang J."/>
            <person name="Zhao C."/>
            <person name="Wang Y."/>
            <person name="Wang D."/>
            <person name="Huang X."/>
            <person name="Wang R."/>
            <person name="Lv J."/>
            <person name="Li Y."/>
            <person name="Zhang Z."/>
            <person name="Liu B."/>
            <person name="Lu W."/>
            <person name="Hui Y."/>
            <person name="Liang J."/>
            <person name="Zhou Z."/>
            <person name="Hou R."/>
            <person name="Li X."/>
            <person name="Liu Y."/>
            <person name="Li H."/>
            <person name="Ning X."/>
            <person name="Lin Y."/>
            <person name="Zhao L."/>
            <person name="Xing Q."/>
            <person name="Dou J."/>
            <person name="Li Y."/>
            <person name="Mao J."/>
            <person name="Guo H."/>
            <person name="Dou H."/>
            <person name="Li T."/>
            <person name="Mu C."/>
            <person name="Jiang W."/>
            <person name="Fu Q."/>
            <person name="Fu X."/>
            <person name="Miao Y."/>
            <person name="Liu J."/>
            <person name="Yu Q."/>
            <person name="Li R."/>
            <person name="Liao H."/>
            <person name="Li X."/>
            <person name="Kong Y."/>
            <person name="Jiang Z."/>
            <person name="Chourrout D."/>
            <person name="Li R."/>
            <person name="Bao Z."/>
        </authorList>
    </citation>
    <scope>NUCLEOTIDE SEQUENCE [LARGE SCALE GENOMIC DNA]</scope>
    <source>
        <strain evidence="2 3">PY_sf001</strain>
    </source>
</reference>